<feature type="transmembrane region" description="Helical" evidence="6">
    <location>
        <begin position="37"/>
        <end position="58"/>
    </location>
</feature>
<feature type="transmembrane region" description="Helical" evidence="6">
    <location>
        <begin position="186"/>
        <end position="204"/>
    </location>
</feature>
<comment type="subcellular location">
    <subcellularLocation>
        <location evidence="1">Cell membrane</location>
        <topology evidence="1">Multi-pass membrane protein</topology>
    </subcellularLocation>
</comment>
<reference evidence="8" key="1">
    <citation type="submission" date="2020-10" db="EMBL/GenBank/DDBJ databases">
        <authorList>
            <person name="Gilroy R."/>
        </authorList>
    </citation>
    <scope>NUCLEOTIDE SEQUENCE</scope>
    <source>
        <strain evidence="8">CHK184-20233</strain>
    </source>
</reference>
<keyword evidence="4 6" id="KW-1133">Transmembrane helix</keyword>
<evidence type="ECO:0000256" key="2">
    <source>
        <dbReference type="ARBA" id="ARBA00022475"/>
    </source>
</evidence>
<dbReference type="EMBL" id="DVHC01000055">
    <property type="protein sequence ID" value="HIR59457.1"/>
    <property type="molecule type" value="Genomic_DNA"/>
</dbReference>
<evidence type="ECO:0000259" key="7">
    <source>
        <dbReference type="Pfam" id="PF06271"/>
    </source>
</evidence>
<keyword evidence="2" id="KW-1003">Cell membrane</keyword>
<dbReference type="PANTHER" id="PTHR36115">
    <property type="entry name" value="PROLINE-RICH ANTIGEN HOMOLOG-RELATED"/>
    <property type="match status" value="1"/>
</dbReference>
<dbReference type="Proteomes" id="UP000824232">
    <property type="component" value="Unassembled WGS sequence"/>
</dbReference>
<reference evidence="8" key="2">
    <citation type="journal article" date="2021" name="PeerJ">
        <title>Extensive microbial diversity within the chicken gut microbiome revealed by metagenomics and culture.</title>
        <authorList>
            <person name="Gilroy R."/>
            <person name="Ravi A."/>
            <person name="Getino M."/>
            <person name="Pursley I."/>
            <person name="Horton D.L."/>
            <person name="Alikhan N.F."/>
            <person name="Baker D."/>
            <person name="Gharbi K."/>
            <person name="Hall N."/>
            <person name="Watson M."/>
            <person name="Adriaenssens E.M."/>
            <person name="Foster-Nyarko E."/>
            <person name="Jarju S."/>
            <person name="Secka A."/>
            <person name="Antonio M."/>
            <person name="Oren A."/>
            <person name="Chaudhuri R.R."/>
            <person name="La Ragione R."/>
            <person name="Hildebrand F."/>
            <person name="Pallen M.J."/>
        </authorList>
    </citation>
    <scope>NUCLEOTIDE SEQUENCE</scope>
    <source>
        <strain evidence="8">CHK184-20233</strain>
    </source>
</reference>
<evidence type="ECO:0000256" key="6">
    <source>
        <dbReference type="SAM" id="Phobius"/>
    </source>
</evidence>
<protein>
    <submittedName>
        <fullName evidence="8">RDD family protein</fullName>
    </submittedName>
</protein>
<name>A0A9D1DUU7_9FIRM</name>
<keyword evidence="3 6" id="KW-0812">Transmembrane</keyword>
<sequence>MKKKNVYDKIKEEEEKINKENKVKKSPDIKAMFSQRVLAFLIDLVLISMITSLITMFVPVNDTATKLYEEQNRVLEGYVEGTVSMEEYVNQMVDLSYDISRQTVIVSIVTIVISLLYYVVYPCYNNGQTFGKKLMKIKIKKTNDTELSMNDLLIRGMINNSILVNIINVILVLFLSKNIFLSASSLLSSIQYLVLIISLIMIAFTKNAQGLHDKVAKTEVVVADTVKEDVLCTSEN</sequence>
<feature type="domain" description="RDD" evidence="7">
    <location>
        <begin position="32"/>
        <end position="217"/>
    </location>
</feature>
<evidence type="ECO:0000313" key="9">
    <source>
        <dbReference type="Proteomes" id="UP000824232"/>
    </source>
</evidence>
<feature type="transmembrane region" description="Helical" evidence="6">
    <location>
        <begin position="162"/>
        <end position="180"/>
    </location>
</feature>
<proteinExistence type="predicted"/>
<feature type="transmembrane region" description="Helical" evidence="6">
    <location>
        <begin position="104"/>
        <end position="124"/>
    </location>
</feature>
<gene>
    <name evidence="8" type="ORF">IAB38_05340</name>
</gene>
<evidence type="ECO:0000256" key="4">
    <source>
        <dbReference type="ARBA" id="ARBA00022989"/>
    </source>
</evidence>
<evidence type="ECO:0000256" key="3">
    <source>
        <dbReference type="ARBA" id="ARBA00022692"/>
    </source>
</evidence>
<dbReference type="InterPro" id="IPR051791">
    <property type="entry name" value="Pra-immunoreactive"/>
</dbReference>
<evidence type="ECO:0000256" key="5">
    <source>
        <dbReference type="ARBA" id="ARBA00023136"/>
    </source>
</evidence>
<dbReference type="Pfam" id="PF06271">
    <property type="entry name" value="RDD"/>
    <property type="match status" value="1"/>
</dbReference>
<dbReference type="AlphaFoldDB" id="A0A9D1DUU7"/>
<accession>A0A9D1DUU7</accession>
<comment type="caution">
    <text evidence="8">The sequence shown here is derived from an EMBL/GenBank/DDBJ whole genome shotgun (WGS) entry which is preliminary data.</text>
</comment>
<keyword evidence="5 6" id="KW-0472">Membrane</keyword>
<dbReference type="InterPro" id="IPR010432">
    <property type="entry name" value="RDD"/>
</dbReference>
<dbReference type="GO" id="GO:0005886">
    <property type="term" value="C:plasma membrane"/>
    <property type="evidence" value="ECO:0007669"/>
    <property type="project" value="UniProtKB-SubCell"/>
</dbReference>
<evidence type="ECO:0000313" key="8">
    <source>
        <dbReference type="EMBL" id="HIR59457.1"/>
    </source>
</evidence>
<evidence type="ECO:0000256" key="1">
    <source>
        <dbReference type="ARBA" id="ARBA00004651"/>
    </source>
</evidence>
<organism evidence="8 9">
    <name type="scientific">Candidatus Onthousia excrementipullorum</name>
    <dbReference type="NCBI Taxonomy" id="2840884"/>
    <lineage>
        <taxon>Bacteria</taxon>
        <taxon>Bacillati</taxon>
        <taxon>Bacillota</taxon>
        <taxon>Bacilli</taxon>
        <taxon>Candidatus Onthousia</taxon>
    </lineage>
</organism>